<dbReference type="PANTHER" id="PTHR42788">
    <property type="entry name" value="TAURINE IMPORT ATP-BINDING PROTEIN-RELATED"/>
    <property type="match status" value="1"/>
</dbReference>
<keyword evidence="8" id="KW-1185">Reference proteome</keyword>
<dbReference type="Pfam" id="PF00005">
    <property type="entry name" value="ABC_tran"/>
    <property type="match status" value="1"/>
</dbReference>
<dbReference type="SUPFAM" id="SSF52540">
    <property type="entry name" value="P-loop containing nucleoside triphosphate hydrolases"/>
    <property type="match status" value="1"/>
</dbReference>
<dbReference type="InterPro" id="IPR003439">
    <property type="entry name" value="ABC_transporter-like_ATP-bd"/>
</dbReference>
<dbReference type="InterPro" id="IPR003593">
    <property type="entry name" value="AAA+_ATPase"/>
</dbReference>
<keyword evidence="4" id="KW-0547">Nucleotide-binding</keyword>
<comment type="caution">
    <text evidence="7">The sequence shown here is derived from an EMBL/GenBank/DDBJ whole genome shotgun (WGS) entry which is preliminary data.</text>
</comment>
<feature type="domain" description="ABC transporter" evidence="6">
    <location>
        <begin position="19"/>
        <end position="244"/>
    </location>
</feature>
<dbReference type="InterPro" id="IPR050166">
    <property type="entry name" value="ABC_transporter_ATP-bind"/>
</dbReference>
<dbReference type="EMBL" id="JBHUEJ010000012">
    <property type="protein sequence ID" value="MFD1709967.1"/>
    <property type="molecule type" value="Genomic_DNA"/>
</dbReference>
<organism evidence="7 8">
    <name type="scientific">Ottowia flava</name>
    <dbReference type="NCBI Taxonomy" id="2675430"/>
    <lineage>
        <taxon>Bacteria</taxon>
        <taxon>Pseudomonadati</taxon>
        <taxon>Pseudomonadota</taxon>
        <taxon>Betaproteobacteria</taxon>
        <taxon>Burkholderiales</taxon>
        <taxon>Comamonadaceae</taxon>
        <taxon>Ottowia</taxon>
    </lineage>
</organism>
<proteinExistence type="inferred from homology"/>
<dbReference type="PROSITE" id="PS00211">
    <property type="entry name" value="ABC_TRANSPORTER_1"/>
    <property type="match status" value="1"/>
</dbReference>
<dbReference type="Proteomes" id="UP001597304">
    <property type="component" value="Unassembled WGS sequence"/>
</dbReference>
<reference evidence="8" key="1">
    <citation type="journal article" date="2019" name="Int. J. Syst. Evol. Microbiol.">
        <title>The Global Catalogue of Microorganisms (GCM) 10K type strain sequencing project: providing services to taxonomists for standard genome sequencing and annotation.</title>
        <authorList>
            <consortium name="The Broad Institute Genomics Platform"/>
            <consortium name="The Broad Institute Genome Sequencing Center for Infectious Disease"/>
            <person name="Wu L."/>
            <person name="Ma J."/>
        </authorList>
    </citation>
    <scope>NUCLEOTIDE SEQUENCE [LARGE SCALE GENOMIC DNA]</scope>
    <source>
        <strain evidence="8">LMG 29247</strain>
    </source>
</reference>
<dbReference type="Gene3D" id="3.40.50.300">
    <property type="entry name" value="P-loop containing nucleotide triphosphate hydrolases"/>
    <property type="match status" value="1"/>
</dbReference>
<keyword evidence="3" id="KW-1003">Cell membrane</keyword>
<sequence>MAVASDRPAAPRAGSAASVVLQRVNVHFGAVRALADVDLRIAAGESVALVGGNGSGKSTLLRVVHGLIRPQTGHVHAPARRQQAMLFQRPWMLRASVRANVQAGLWLRGTPWRAGRAQALAALERVQLAHLAERNARGLSGGQQQRLALARAWAQSPELLLLDEPTASLDPYAKHEVETLMHAFANPADASDAPLTMVFASHNLGQVKRLARRVIYLDQGRLMADLPVEQFFDRTVLRAVSPEADAFLKGELL</sequence>
<keyword evidence="5 7" id="KW-0067">ATP-binding</keyword>
<gene>
    <name evidence="7" type="ORF">ACFSF0_05080</name>
</gene>
<dbReference type="RefSeq" id="WP_147914556.1">
    <property type="nucleotide sequence ID" value="NZ_JBHUEJ010000012.1"/>
</dbReference>
<evidence type="ECO:0000256" key="5">
    <source>
        <dbReference type="ARBA" id="ARBA00022840"/>
    </source>
</evidence>
<dbReference type="InterPro" id="IPR017871">
    <property type="entry name" value="ABC_transporter-like_CS"/>
</dbReference>
<dbReference type="InterPro" id="IPR027417">
    <property type="entry name" value="P-loop_NTPase"/>
</dbReference>
<comment type="similarity">
    <text evidence="1">Belongs to the ABC transporter superfamily.</text>
</comment>
<dbReference type="GO" id="GO:0005524">
    <property type="term" value="F:ATP binding"/>
    <property type="evidence" value="ECO:0007669"/>
    <property type="project" value="UniProtKB-KW"/>
</dbReference>
<evidence type="ECO:0000313" key="7">
    <source>
        <dbReference type="EMBL" id="MFD1709967.1"/>
    </source>
</evidence>
<keyword evidence="2" id="KW-0813">Transport</keyword>
<name>A0ABW4KPE2_9BURK</name>
<keyword evidence="3" id="KW-0472">Membrane</keyword>
<evidence type="ECO:0000256" key="2">
    <source>
        <dbReference type="ARBA" id="ARBA00022448"/>
    </source>
</evidence>
<dbReference type="PROSITE" id="PS50893">
    <property type="entry name" value="ABC_TRANSPORTER_2"/>
    <property type="match status" value="1"/>
</dbReference>
<protein>
    <submittedName>
        <fullName evidence="7">ATP-binding cassette domain-containing protein</fullName>
    </submittedName>
</protein>
<evidence type="ECO:0000313" key="8">
    <source>
        <dbReference type="Proteomes" id="UP001597304"/>
    </source>
</evidence>
<dbReference type="PANTHER" id="PTHR42788:SF13">
    <property type="entry name" value="ALIPHATIC SULFONATES IMPORT ATP-BINDING PROTEIN SSUB"/>
    <property type="match status" value="1"/>
</dbReference>
<evidence type="ECO:0000256" key="1">
    <source>
        <dbReference type="ARBA" id="ARBA00005417"/>
    </source>
</evidence>
<evidence type="ECO:0000256" key="3">
    <source>
        <dbReference type="ARBA" id="ARBA00022475"/>
    </source>
</evidence>
<evidence type="ECO:0000259" key="6">
    <source>
        <dbReference type="PROSITE" id="PS50893"/>
    </source>
</evidence>
<dbReference type="SMART" id="SM00382">
    <property type="entry name" value="AAA"/>
    <property type="match status" value="1"/>
</dbReference>
<accession>A0ABW4KPE2</accession>
<evidence type="ECO:0000256" key="4">
    <source>
        <dbReference type="ARBA" id="ARBA00022741"/>
    </source>
</evidence>